<keyword evidence="6" id="KW-0460">Magnesium</keyword>
<evidence type="ECO:0000256" key="5">
    <source>
        <dbReference type="ARBA" id="ARBA00022692"/>
    </source>
</evidence>
<keyword evidence="5 12" id="KW-0812">Transmembrane</keyword>
<evidence type="ECO:0000256" key="4">
    <source>
        <dbReference type="ARBA" id="ARBA00022475"/>
    </source>
</evidence>
<dbReference type="SUPFAM" id="SSF144083">
    <property type="entry name" value="Magnesium transport protein CorA, transmembrane region"/>
    <property type="match status" value="1"/>
</dbReference>
<dbReference type="PANTHER" id="PTHR46494:SF1">
    <property type="entry name" value="CORA FAMILY METAL ION TRANSPORTER (EUROFUNG)"/>
    <property type="match status" value="1"/>
</dbReference>
<reference evidence="13" key="1">
    <citation type="submission" date="2023-09" db="EMBL/GenBank/DDBJ databases">
        <authorList>
            <person name="Zeng C."/>
        </authorList>
    </citation>
    <scope>NUCLEOTIDE SEQUENCE</scope>
    <source>
        <strain evidence="13">ZCY20-5</strain>
    </source>
</reference>
<keyword evidence="8" id="KW-0406">Ion transport</keyword>
<name>A0AA97H2G7_9FIRM</name>
<feature type="transmembrane region" description="Helical" evidence="12">
    <location>
        <begin position="250"/>
        <end position="270"/>
    </location>
</feature>
<evidence type="ECO:0000256" key="2">
    <source>
        <dbReference type="ARBA" id="ARBA00009765"/>
    </source>
</evidence>
<evidence type="ECO:0000256" key="8">
    <source>
        <dbReference type="ARBA" id="ARBA00023065"/>
    </source>
</evidence>
<dbReference type="InterPro" id="IPR045861">
    <property type="entry name" value="CorA_cytoplasmic_dom"/>
</dbReference>
<gene>
    <name evidence="13" type="ORF">PXC00_02010</name>
</gene>
<evidence type="ECO:0000256" key="7">
    <source>
        <dbReference type="ARBA" id="ARBA00022989"/>
    </source>
</evidence>
<evidence type="ECO:0000256" key="10">
    <source>
        <dbReference type="ARBA" id="ARBA00034269"/>
    </source>
</evidence>
<dbReference type="RefSeq" id="WP_275846142.1">
    <property type="nucleotide sequence ID" value="NZ_CP135996.1"/>
</dbReference>
<evidence type="ECO:0000256" key="11">
    <source>
        <dbReference type="ARBA" id="ARBA00045497"/>
    </source>
</evidence>
<evidence type="ECO:0000256" key="3">
    <source>
        <dbReference type="ARBA" id="ARBA00022448"/>
    </source>
</evidence>
<dbReference type="CDD" id="cd12826">
    <property type="entry name" value="EcCorA_ZntB-like_u1"/>
    <property type="match status" value="1"/>
</dbReference>
<dbReference type="FunFam" id="1.20.58.340:FF:000004">
    <property type="entry name" value="Magnesium transport protein CorA"/>
    <property type="match status" value="1"/>
</dbReference>
<protein>
    <submittedName>
        <fullName evidence="13">CorA family divalent cation transporter</fullName>
    </submittedName>
</protein>
<dbReference type="PANTHER" id="PTHR46494">
    <property type="entry name" value="CORA FAMILY METAL ION TRANSPORTER (EUROFUNG)"/>
    <property type="match status" value="1"/>
</dbReference>
<comment type="function">
    <text evidence="11">Mediates influx of magnesium ions. Alternates between open and closed states. Activated by low cytoplasmic Mg(2+) levels. Inactive when cytoplasmic Mg(2+) levels are high.</text>
</comment>
<comment type="catalytic activity">
    <reaction evidence="10">
        <text>Mg(2+)(in) = Mg(2+)(out)</text>
        <dbReference type="Rhea" id="RHEA:29827"/>
        <dbReference type="ChEBI" id="CHEBI:18420"/>
    </reaction>
</comment>
<dbReference type="Pfam" id="PF01544">
    <property type="entry name" value="CorA"/>
    <property type="match status" value="1"/>
</dbReference>
<accession>A0AA97H2G7</accession>
<comment type="subcellular location">
    <subcellularLocation>
        <location evidence="1">Cell membrane</location>
        <topology evidence="1">Multi-pass membrane protein</topology>
    </subcellularLocation>
</comment>
<sequence length="276" mass="32545">MQKILLYEQISEIQPMLSKHAAAVLENRPLESLIGANGFNLLVFNWYDIHHRVRKSPQIAVYFDRENLFFLCENTDSLEMVQKLLSGQSFANEELLYHFFMRLLKNDGKHLNDYEMLITETEDRMVAEEQEDCLPKIFTYRKELLRLKRYYEQLGFIFEELAGNENRLLSENGTRLCTILDHRADRLYAGAVNLRDYIAQVLEAYQSQLDYHQNRLMKVFTVVTAIFLPLTLLVGWYGMNFDMPELHTAYGYPVVIGISILLVVILMILFRRKKWI</sequence>
<dbReference type="Gene3D" id="1.20.58.340">
    <property type="entry name" value="Magnesium transport protein CorA, transmembrane region"/>
    <property type="match status" value="2"/>
</dbReference>
<keyword evidence="14" id="KW-1185">Reference proteome</keyword>
<dbReference type="Proteomes" id="UP001300604">
    <property type="component" value="Chromosome"/>
</dbReference>
<keyword evidence="7 12" id="KW-1133">Transmembrane helix</keyword>
<evidence type="ECO:0000256" key="12">
    <source>
        <dbReference type="SAM" id="Phobius"/>
    </source>
</evidence>
<dbReference type="InterPro" id="IPR045863">
    <property type="entry name" value="CorA_TM1_TM2"/>
</dbReference>
<dbReference type="EMBL" id="CP135996">
    <property type="protein sequence ID" value="WOC32670.1"/>
    <property type="molecule type" value="Genomic_DNA"/>
</dbReference>
<evidence type="ECO:0000313" key="13">
    <source>
        <dbReference type="EMBL" id="WOC32670.1"/>
    </source>
</evidence>
<reference evidence="13" key="2">
    <citation type="submission" date="2024-06" db="EMBL/GenBank/DDBJ databases">
        <title>Caproicibacterium argilliputei sp. nov, a novel caproic acid producing anaerobic bacterium isolated from pit mud.</title>
        <authorList>
            <person name="Xia S."/>
        </authorList>
    </citation>
    <scope>NUCLEOTIDE SEQUENCE</scope>
    <source>
        <strain evidence="13">ZCY20-5</strain>
    </source>
</reference>
<feature type="transmembrane region" description="Helical" evidence="12">
    <location>
        <begin position="219"/>
        <end position="238"/>
    </location>
</feature>
<dbReference type="GO" id="GO:0015087">
    <property type="term" value="F:cobalt ion transmembrane transporter activity"/>
    <property type="evidence" value="ECO:0007669"/>
    <property type="project" value="TreeGrafter"/>
</dbReference>
<dbReference type="GO" id="GO:0000287">
    <property type="term" value="F:magnesium ion binding"/>
    <property type="evidence" value="ECO:0007669"/>
    <property type="project" value="TreeGrafter"/>
</dbReference>
<evidence type="ECO:0000256" key="1">
    <source>
        <dbReference type="ARBA" id="ARBA00004651"/>
    </source>
</evidence>
<evidence type="ECO:0000313" key="14">
    <source>
        <dbReference type="Proteomes" id="UP001300604"/>
    </source>
</evidence>
<dbReference type="GO" id="GO:0015095">
    <property type="term" value="F:magnesium ion transmembrane transporter activity"/>
    <property type="evidence" value="ECO:0007669"/>
    <property type="project" value="TreeGrafter"/>
</dbReference>
<dbReference type="InterPro" id="IPR002523">
    <property type="entry name" value="MgTranspt_CorA/ZnTranspt_ZntB"/>
</dbReference>
<comment type="similarity">
    <text evidence="2">Belongs to the CorA metal ion transporter (MIT) (TC 1.A.35) family.</text>
</comment>
<proteinExistence type="inferred from homology"/>
<evidence type="ECO:0000256" key="9">
    <source>
        <dbReference type="ARBA" id="ARBA00023136"/>
    </source>
</evidence>
<keyword evidence="4" id="KW-1003">Cell membrane</keyword>
<dbReference type="KEGG" id="carl:PXC00_02010"/>
<dbReference type="SUPFAM" id="SSF143865">
    <property type="entry name" value="CorA soluble domain-like"/>
    <property type="match status" value="1"/>
</dbReference>
<dbReference type="GO" id="GO:0050897">
    <property type="term" value="F:cobalt ion binding"/>
    <property type="evidence" value="ECO:0007669"/>
    <property type="project" value="TreeGrafter"/>
</dbReference>
<dbReference type="AlphaFoldDB" id="A0AA97H2G7"/>
<dbReference type="GO" id="GO:0005886">
    <property type="term" value="C:plasma membrane"/>
    <property type="evidence" value="ECO:0007669"/>
    <property type="project" value="UniProtKB-SubCell"/>
</dbReference>
<evidence type="ECO:0000256" key="6">
    <source>
        <dbReference type="ARBA" id="ARBA00022842"/>
    </source>
</evidence>
<organism evidence="13 14">
    <name type="scientific">Caproicibacterium argilliputei</name>
    <dbReference type="NCBI Taxonomy" id="3030016"/>
    <lineage>
        <taxon>Bacteria</taxon>
        <taxon>Bacillati</taxon>
        <taxon>Bacillota</taxon>
        <taxon>Clostridia</taxon>
        <taxon>Eubacteriales</taxon>
        <taxon>Oscillospiraceae</taxon>
        <taxon>Caproicibacterium</taxon>
    </lineage>
</organism>
<keyword evidence="3" id="KW-0813">Transport</keyword>
<keyword evidence="9 12" id="KW-0472">Membrane</keyword>